<dbReference type="OrthoDB" id="5294247at2"/>
<evidence type="ECO:0000256" key="2">
    <source>
        <dbReference type="SAM" id="MobiDB-lite"/>
    </source>
</evidence>
<dbReference type="InterPro" id="IPR007607">
    <property type="entry name" value="BacA/B"/>
</dbReference>
<accession>A0A246HME5</accession>
<name>A0A246HME5_STEMA</name>
<dbReference type="Pfam" id="PF04519">
    <property type="entry name" value="Bactofilin"/>
    <property type="match status" value="1"/>
</dbReference>
<dbReference type="EMBL" id="NIVS01000020">
    <property type="protein sequence ID" value="OWQ53864.1"/>
    <property type="molecule type" value="Genomic_DNA"/>
</dbReference>
<feature type="compositionally biased region" description="Basic and acidic residues" evidence="2">
    <location>
        <begin position="135"/>
        <end position="153"/>
    </location>
</feature>
<proteinExistence type="inferred from homology"/>
<comment type="caution">
    <text evidence="3">The sequence shown here is derived from an EMBL/GenBank/DDBJ whole genome shotgun (WGS) entry which is preliminary data.</text>
</comment>
<reference evidence="3 4" key="1">
    <citation type="submission" date="2017-06" db="EMBL/GenBank/DDBJ databases">
        <authorList>
            <person name="Kim H.J."/>
            <person name="Triplett B.A."/>
        </authorList>
    </citation>
    <scope>NUCLEOTIDE SEQUENCE [LARGE SCALE GENOMIC DNA]</scope>
    <source>
        <strain evidence="3 4">13146</strain>
    </source>
</reference>
<evidence type="ECO:0000313" key="4">
    <source>
        <dbReference type="Proteomes" id="UP000198157"/>
    </source>
</evidence>
<evidence type="ECO:0000313" key="3">
    <source>
        <dbReference type="EMBL" id="OWQ53864.1"/>
    </source>
</evidence>
<dbReference type="AlphaFoldDB" id="A0A246HME5"/>
<dbReference type="PANTHER" id="PTHR35024">
    <property type="entry name" value="HYPOTHETICAL CYTOSOLIC PROTEIN"/>
    <property type="match status" value="1"/>
</dbReference>
<organism evidence="3 4">
    <name type="scientific">Stenotrophomonas maltophilia</name>
    <name type="common">Pseudomonas maltophilia</name>
    <name type="synonym">Xanthomonas maltophilia</name>
    <dbReference type="NCBI Taxonomy" id="40324"/>
    <lineage>
        <taxon>Bacteria</taxon>
        <taxon>Pseudomonadati</taxon>
        <taxon>Pseudomonadota</taxon>
        <taxon>Gammaproteobacteria</taxon>
        <taxon>Lysobacterales</taxon>
        <taxon>Lysobacteraceae</taxon>
        <taxon>Stenotrophomonas</taxon>
        <taxon>Stenotrophomonas maltophilia group</taxon>
    </lineage>
</organism>
<comment type="similarity">
    <text evidence="1">Belongs to the bactofilin family.</text>
</comment>
<sequence length="153" mass="15923">MFGSNKSNRDGHLVVDALIGAQVVIRGDVEFSGGLYVEGTILGKVIAQDGASNATLTVAEHGAIEGEIRAQVVVISGRLDGDVHATERVELTPSARVTGNIHYQVVEMHAGAQLTGRLIHTSAQMALPPPSGDSDEGKGKDTAARKKLAEAMA</sequence>
<feature type="region of interest" description="Disordered" evidence="2">
    <location>
        <begin position="124"/>
        <end position="153"/>
    </location>
</feature>
<protein>
    <submittedName>
        <fullName evidence="3">Cell shape determination protein CcmA</fullName>
    </submittedName>
</protein>
<dbReference type="Proteomes" id="UP000198157">
    <property type="component" value="Unassembled WGS sequence"/>
</dbReference>
<gene>
    <name evidence="3" type="ORF">CEE60_09315</name>
</gene>
<evidence type="ECO:0000256" key="1">
    <source>
        <dbReference type="ARBA" id="ARBA00044755"/>
    </source>
</evidence>
<dbReference type="PANTHER" id="PTHR35024:SF4">
    <property type="entry name" value="POLYMER-FORMING CYTOSKELETAL PROTEIN"/>
    <property type="match status" value="1"/>
</dbReference>